<evidence type="ECO:0000259" key="8">
    <source>
        <dbReference type="Pfam" id="PF02687"/>
    </source>
</evidence>
<feature type="domain" description="ABC3 transporter permease C-terminal" evidence="8">
    <location>
        <begin position="276"/>
        <end position="392"/>
    </location>
</feature>
<evidence type="ECO:0000313" key="11">
    <source>
        <dbReference type="Proteomes" id="UP000515312"/>
    </source>
</evidence>
<dbReference type="PANTHER" id="PTHR30572">
    <property type="entry name" value="MEMBRANE COMPONENT OF TRANSPORTER-RELATED"/>
    <property type="match status" value="1"/>
</dbReference>
<dbReference type="RefSeq" id="WP_186745930.1">
    <property type="nucleotide sequence ID" value="NZ_CP060394.1"/>
</dbReference>
<accession>A0A7G8BNF2</accession>
<reference evidence="10 11" key="1">
    <citation type="submission" date="2020-08" db="EMBL/GenBank/DDBJ databases">
        <title>Edaphobacter telluris sp. nov. and Acidobacterium dinghuensis sp. nov., two acidobacteria isolated from forest soil.</title>
        <authorList>
            <person name="Fu J."/>
            <person name="Qiu L."/>
        </authorList>
    </citation>
    <scope>NUCLEOTIDE SEQUENCE [LARGE SCALE GENOMIC DNA]</scope>
    <source>
        <strain evidence="10">4Y35</strain>
    </source>
</reference>
<dbReference type="KEGG" id="adin:H7849_09295"/>
<dbReference type="InterPro" id="IPR050250">
    <property type="entry name" value="Macrolide_Exporter_MacB"/>
</dbReference>
<feature type="domain" description="ABC3 transporter permease C-terminal" evidence="8">
    <location>
        <begin position="702"/>
        <end position="815"/>
    </location>
</feature>
<feature type="transmembrane region" description="Helical" evidence="7">
    <location>
        <begin position="325"/>
        <end position="346"/>
    </location>
</feature>
<dbReference type="PANTHER" id="PTHR30572:SF4">
    <property type="entry name" value="ABC TRANSPORTER PERMEASE YTRF"/>
    <property type="match status" value="1"/>
</dbReference>
<dbReference type="Proteomes" id="UP000515312">
    <property type="component" value="Chromosome"/>
</dbReference>
<dbReference type="InterPro" id="IPR003838">
    <property type="entry name" value="ABC3_permease_C"/>
</dbReference>
<comment type="subcellular location">
    <subcellularLocation>
        <location evidence="1">Cell membrane</location>
        <topology evidence="1">Multi-pass membrane protein</topology>
    </subcellularLocation>
</comment>
<dbReference type="InterPro" id="IPR017800">
    <property type="entry name" value="ADOP"/>
</dbReference>
<evidence type="ECO:0000259" key="9">
    <source>
        <dbReference type="Pfam" id="PF12704"/>
    </source>
</evidence>
<dbReference type="GO" id="GO:0022857">
    <property type="term" value="F:transmembrane transporter activity"/>
    <property type="evidence" value="ECO:0007669"/>
    <property type="project" value="TreeGrafter"/>
</dbReference>
<keyword evidence="4 7" id="KW-1133">Transmembrane helix</keyword>
<keyword evidence="5 7" id="KW-0472">Membrane</keyword>
<keyword evidence="11" id="KW-1185">Reference proteome</keyword>
<sequence length="822" mass="88840">MFWNDTKYALRQLIKTPGFTLTAVFTLALGIGVNAAMFSVIDQVFLRPLPYPNAGRLVRMGGLPQNGTDFNTVSVPDLRDWQARAHSFQGIGFFGMQPVTFEGTDGAHLMTQIMSSTNLFDLVGVRPQMGRGFVPGDSKEGTNRVLIISHEIWKKYLHSDPDIIGRTVKVNTDPYAVIGVLPEGIGFPGNVDEAIYAPVNMDDKGLEGRDSSTLMPFGLLRAGVSIEQARNELNSIHEQLLKEYPKEESKERIRVVDYRESLTESARPALLALNGAIIAVWLIACANVAGLMLTRTNGRRREIAIRGALGAGRQRIMRQFLTESLLLALGGAVVGLGVASAALRLLKHYLEGAVFNGDRIHIDAAVCVFLLLASCVSALLFGLVPAWMASNVPAQEGLREGAVATGTSKRQAHLRDSIVVAEITLTLALLIAAGLMMRTLITLRQTEKGFVTEHVVTAMLFMPTHGAWWNVQNPEKAANLVQVFYQPVIDRLMHTPGISAVGFTTVRPLEPGWNFIDGIVVNGRPKPNKGDEPSAHLSSANDGYFKVFGVRLLKGRFFDALDTPDSPIVAVVNDSFAKQIFPGEDPLGKQIEVADAPGPRHWATIVGVAGDVHQQTLGEAPNPEMDLNLMQMNPHDEMYPILSSFMNIAVRTSLPPTVAEKTIHSAIQAIGPDIAMQGFKSMDDIVDDSMGSQTLAARLLGIFGFAALVIAIAGIYGLLSYSVSQRTREFGVRIALGSPQNTVLWLVLRHALILLGIGVAAGIAIAVAASGVMRAFIYGFHGYDIFTVFAVAAILALCGLAASYIPARRAAAVNPIEALRTE</sequence>
<evidence type="ECO:0000256" key="1">
    <source>
        <dbReference type="ARBA" id="ARBA00004651"/>
    </source>
</evidence>
<evidence type="ECO:0000256" key="4">
    <source>
        <dbReference type="ARBA" id="ARBA00022989"/>
    </source>
</evidence>
<feature type="transmembrane region" description="Helical" evidence="7">
    <location>
        <begin position="366"/>
        <end position="388"/>
    </location>
</feature>
<feature type="domain" description="MacB-like periplasmic core" evidence="9">
    <location>
        <begin position="20"/>
        <end position="235"/>
    </location>
</feature>
<dbReference type="Pfam" id="PF02687">
    <property type="entry name" value="FtsX"/>
    <property type="match status" value="2"/>
</dbReference>
<evidence type="ECO:0000256" key="2">
    <source>
        <dbReference type="ARBA" id="ARBA00022475"/>
    </source>
</evidence>
<keyword evidence="2" id="KW-1003">Cell membrane</keyword>
<feature type="transmembrane region" description="Helical" evidence="7">
    <location>
        <begin position="269"/>
        <end position="293"/>
    </location>
</feature>
<evidence type="ECO:0000256" key="5">
    <source>
        <dbReference type="ARBA" id="ARBA00023136"/>
    </source>
</evidence>
<dbReference type="InterPro" id="IPR025857">
    <property type="entry name" value="MacB_PCD"/>
</dbReference>
<comment type="similarity">
    <text evidence="6">Belongs to the ABC-4 integral membrane protein family.</text>
</comment>
<feature type="transmembrane region" description="Helical" evidence="7">
    <location>
        <begin position="418"/>
        <end position="437"/>
    </location>
</feature>
<dbReference type="Pfam" id="PF12704">
    <property type="entry name" value="MacB_PCD"/>
    <property type="match status" value="2"/>
</dbReference>
<feature type="transmembrane region" description="Helical" evidence="7">
    <location>
        <begin position="785"/>
        <end position="805"/>
    </location>
</feature>
<evidence type="ECO:0000313" key="10">
    <source>
        <dbReference type="EMBL" id="QNI34072.1"/>
    </source>
</evidence>
<protein>
    <submittedName>
        <fullName evidence="10">ABC transporter permease</fullName>
    </submittedName>
</protein>
<gene>
    <name evidence="10" type="ORF">H7849_09295</name>
</gene>
<dbReference type="NCBIfam" id="TIGR03434">
    <property type="entry name" value="ADOP"/>
    <property type="match status" value="1"/>
</dbReference>
<dbReference type="AlphaFoldDB" id="A0A7G8BNF2"/>
<evidence type="ECO:0000256" key="7">
    <source>
        <dbReference type="SAM" id="Phobius"/>
    </source>
</evidence>
<evidence type="ECO:0000256" key="3">
    <source>
        <dbReference type="ARBA" id="ARBA00022692"/>
    </source>
</evidence>
<feature type="domain" description="MacB-like periplasmic core" evidence="9">
    <location>
        <begin position="521"/>
        <end position="614"/>
    </location>
</feature>
<name>A0A7G8BNF2_9BACT</name>
<keyword evidence="3 7" id="KW-0812">Transmembrane</keyword>
<proteinExistence type="inferred from homology"/>
<feature type="transmembrane region" description="Helical" evidence="7">
    <location>
        <begin position="20"/>
        <end position="41"/>
    </location>
</feature>
<feature type="transmembrane region" description="Helical" evidence="7">
    <location>
        <begin position="699"/>
        <end position="723"/>
    </location>
</feature>
<feature type="transmembrane region" description="Helical" evidence="7">
    <location>
        <begin position="743"/>
        <end position="773"/>
    </location>
</feature>
<dbReference type="GO" id="GO:0005886">
    <property type="term" value="C:plasma membrane"/>
    <property type="evidence" value="ECO:0007669"/>
    <property type="project" value="UniProtKB-SubCell"/>
</dbReference>
<dbReference type="EMBL" id="CP060394">
    <property type="protein sequence ID" value="QNI34072.1"/>
    <property type="molecule type" value="Genomic_DNA"/>
</dbReference>
<evidence type="ECO:0000256" key="6">
    <source>
        <dbReference type="ARBA" id="ARBA00038076"/>
    </source>
</evidence>
<organism evidence="10 11">
    <name type="scientific">Alloacidobacterium dinghuense</name>
    <dbReference type="NCBI Taxonomy" id="2763107"/>
    <lineage>
        <taxon>Bacteria</taxon>
        <taxon>Pseudomonadati</taxon>
        <taxon>Acidobacteriota</taxon>
        <taxon>Terriglobia</taxon>
        <taxon>Terriglobales</taxon>
        <taxon>Acidobacteriaceae</taxon>
        <taxon>Alloacidobacterium</taxon>
    </lineage>
</organism>